<proteinExistence type="predicted"/>
<gene>
    <name evidence="1" type="ORF">BpHYR1_052634</name>
</gene>
<evidence type="ECO:0000313" key="1">
    <source>
        <dbReference type="EMBL" id="RNA05652.1"/>
    </source>
</evidence>
<dbReference type="Proteomes" id="UP000276133">
    <property type="component" value="Unassembled WGS sequence"/>
</dbReference>
<protein>
    <submittedName>
        <fullName evidence="1">Uncharacterized protein</fullName>
    </submittedName>
</protein>
<name>A0A3M7Q391_BRAPC</name>
<reference evidence="1 2" key="1">
    <citation type="journal article" date="2018" name="Sci. Rep.">
        <title>Genomic signatures of local adaptation to the degree of environmental predictability in rotifers.</title>
        <authorList>
            <person name="Franch-Gras L."/>
            <person name="Hahn C."/>
            <person name="Garcia-Roger E.M."/>
            <person name="Carmona M.J."/>
            <person name="Serra M."/>
            <person name="Gomez A."/>
        </authorList>
    </citation>
    <scope>NUCLEOTIDE SEQUENCE [LARGE SCALE GENOMIC DNA]</scope>
    <source>
        <strain evidence="1">HYR1</strain>
    </source>
</reference>
<sequence>MKEARTPVKKDYVFEGYGYLCTESRITKCEDQEQSCENDICNLINETEEKHKYLNESTSKSIMI</sequence>
<comment type="caution">
    <text evidence="1">The sequence shown here is derived from an EMBL/GenBank/DDBJ whole genome shotgun (WGS) entry which is preliminary data.</text>
</comment>
<organism evidence="1 2">
    <name type="scientific">Brachionus plicatilis</name>
    <name type="common">Marine rotifer</name>
    <name type="synonym">Brachionus muelleri</name>
    <dbReference type="NCBI Taxonomy" id="10195"/>
    <lineage>
        <taxon>Eukaryota</taxon>
        <taxon>Metazoa</taxon>
        <taxon>Spiralia</taxon>
        <taxon>Gnathifera</taxon>
        <taxon>Rotifera</taxon>
        <taxon>Eurotatoria</taxon>
        <taxon>Monogononta</taxon>
        <taxon>Pseudotrocha</taxon>
        <taxon>Ploima</taxon>
        <taxon>Brachionidae</taxon>
        <taxon>Brachionus</taxon>
    </lineage>
</organism>
<accession>A0A3M7Q391</accession>
<dbReference type="EMBL" id="REGN01007649">
    <property type="protein sequence ID" value="RNA05652.1"/>
    <property type="molecule type" value="Genomic_DNA"/>
</dbReference>
<keyword evidence="2" id="KW-1185">Reference proteome</keyword>
<dbReference type="AlphaFoldDB" id="A0A3M7Q391"/>
<evidence type="ECO:0000313" key="2">
    <source>
        <dbReference type="Proteomes" id="UP000276133"/>
    </source>
</evidence>